<keyword evidence="5" id="KW-0143">Chaperone</keyword>
<organism evidence="6 7">
    <name type="scientific">Kushneria aurantia</name>
    <dbReference type="NCBI Taxonomy" id="504092"/>
    <lineage>
        <taxon>Bacteria</taxon>
        <taxon>Pseudomonadati</taxon>
        <taxon>Pseudomonadota</taxon>
        <taxon>Gammaproteobacteria</taxon>
        <taxon>Oceanospirillales</taxon>
        <taxon>Halomonadaceae</taxon>
        <taxon>Kushneria</taxon>
    </lineage>
</organism>
<evidence type="ECO:0000256" key="5">
    <source>
        <dbReference type="ARBA" id="ARBA00023186"/>
    </source>
</evidence>
<evidence type="ECO:0000256" key="1">
    <source>
        <dbReference type="ARBA" id="ARBA00004496"/>
    </source>
</evidence>
<evidence type="ECO:0000313" key="6">
    <source>
        <dbReference type="EMBL" id="MFC0269716.1"/>
    </source>
</evidence>
<dbReference type="InterPro" id="IPR036714">
    <property type="entry name" value="SDH_sf"/>
</dbReference>
<dbReference type="RefSeq" id="WP_019951983.1">
    <property type="nucleotide sequence ID" value="NZ_JBHLVX010000067.1"/>
</dbReference>
<accession>A0ABV6G7U1</accession>
<evidence type="ECO:0000256" key="2">
    <source>
        <dbReference type="ARBA" id="ARBA00008571"/>
    </source>
</evidence>
<protein>
    <recommendedName>
        <fullName evidence="3">FAD assembly factor SdhE</fullName>
    </recommendedName>
</protein>
<comment type="caution">
    <text evidence="6">The sequence shown here is derived from an EMBL/GenBank/DDBJ whole genome shotgun (WGS) entry which is preliminary data.</text>
</comment>
<evidence type="ECO:0000256" key="4">
    <source>
        <dbReference type="ARBA" id="ARBA00022490"/>
    </source>
</evidence>
<dbReference type="InterPro" id="IPR050531">
    <property type="entry name" value="SdhE_FAD_assembly_factor"/>
</dbReference>
<reference evidence="6 7" key="1">
    <citation type="submission" date="2024-09" db="EMBL/GenBank/DDBJ databases">
        <authorList>
            <person name="Sun Q."/>
            <person name="Mori K."/>
        </authorList>
    </citation>
    <scope>NUCLEOTIDE SEQUENCE [LARGE SCALE GENOMIC DNA]</scope>
    <source>
        <strain evidence="6 7">CCM 7415</strain>
    </source>
</reference>
<dbReference type="SUPFAM" id="SSF109910">
    <property type="entry name" value="YgfY-like"/>
    <property type="match status" value="1"/>
</dbReference>
<dbReference type="Pfam" id="PF03937">
    <property type="entry name" value="Sdh5"/>
    <property type="match status" value="1"/>
</dbReference>
<gene>
    <name evidence="6" type="ORF">ACFFHW_17270</name>
</gene>
<comment type="subcellular location">
    <subcellularLocation>
        <location evidence="1">Cytoplasm</location>
    </subcellularLocation>
</comment>
<keyword evidence="4" id="KW-0963">Cytoplasm</keyword>
<dbReference type="PANTHER" id="PTHR39585">
    <property type="entry name" value="FAD ASSEMBLY FACTOR SDHE"/>
    <property type="match status" value="1"/>
</dbReference>
<dbReference type="EMBL" id="JBHLVX010000067">
    <property type="protein sequence ID" value="MFC0269716.1"/>
    <property type="molecule type" value="Genomic_DNA"/>
</dbReference>
<dbReference type="Proteomes" id="UP001589814">
    <property type="component" value="Unassembled WGS sequence"/>
</dbReference>
<proteinExistence type="inferred from homology"/>
<evidence type="ECO:0000313" key="7">
    <source>
        <dbReference type="Proteomes" id="UP001589814"/>
    </source>
</evidence>
<comment type="similarity">
    <text evidence="2">Belongs to the SdhE FAD assembly factor family.</text>
</comment>
<evidence type="ECO:0000256" key="3">
    <source>
        <dbReference type="ARBA" id="ARBA00019418"/>
    </source>
</evidence>
<name>A0ABV6G7U1_9GAMM</name>
<sequence length="101" mass="12129">MDNAIDHRQSIDDVNRRRLYWHSRRGMWELDLMLVPFFENRFDALEAPMKEAYRQLLAQEDQDLFSWLMRRDIPADDTLGPIVLEIIRFAEQTHTGDVRPL</sequence>
<dbReference type="PANTHER" id="PTHR39585:SF1">
    <property type="entry name" value="FAD ASSEMBLY FACTOR SDHE"/>
    <property type="match status" value="1"/>
</dbReference>
<dbReference type="InterPro" id="IPR005631">
    <property type="entry name" value="SDH"/>
</dbReference>
<keyword evidence="7" id="KW-1185">Reference proteome</keyword>
<dbReference type="Gene3D" id="1.10.150.250">
    <property type="entry name" value="Flavinator of succinate dehydrogenase"/>
    <property type="match status" value="1"/>
</dbReference>